<reference evidence="3" key="1">
    <citation type="journal article" date="2016" name="Nat. Biotechnol.">
        <title>Sequencing wild and cultivated cassava and related species reveals extensive interspecific hybridization and genetic diversity.</title>
        <authorList>
            <person name="Bredeson J.V."/>
            <person name="Lyons J.B."/>
            <person name="Prochnik S.E."/>
            <person name="Wu G.A."/>
            <person name="Ha C.M."/>
            <person name="Edsinger-Gonzales E."/>
            <person name="Grimwood J."/>
            <person name="Schmutz J."/>
            <person name="Rabbi I.Y."/>
            <person name="Egesi C."/>
            <person name="Nauluvula P."/>
            <person name="Lebot V."/>
            <person name="Ndunguru J."/>
            <person name="Mkamilo G."/>
            <person name="Bart R.S."/>
            <person name="Setter T.L."/>
            <person name="Gleadow R.M."/>
            <person name="Kulakow P."/>
            <person name="Ferguson M.E."/>
            <person name="Rounsley S."/>
            <person name="Rokhsar D.S."/>
        </authorList>
    </citation>
    <scope>NUCLEOTIDE SEQUENCE [LARGE SCALE GENOMIC DNA]</scope>
    <source>
        <strain evidence="3">cv. AM560-2</strain>
    </source>
</reference>
<dbReference type="Gramene" id="Manes.11G054100.1.v8.1">
    <property type="protein sequence ID" value="Manes.11G054100.1.v8.1.CDS"/>
    <property type="gene ID" value="Manes.11G054100.v8.1"/>
</dbReference>
<protein>
    <recommendedName>
        <fullName evidence="1">VOC domain-containing protein</fullName>
    </recommendedName>
</protein>
<dbReference type="Pfam" id="PF00903">
    <property type="entry name" value="Glyoxalase"/>
    <property type="match status" value="1"/>
</dbReference>
<comment type="caution">
    <text evidence="2">The sequence shown here is derived from an EMBL/GenBank/DDBJ whole genome shotgun (WGS) entry which is preliminary data.</text>
</comment>
<gene>
    <name evidence="2" type="ORF">MANES_11G054100v8</name>
</gene>
<dbReference type="SUPFAM" id="SSF54593">
    <property type="entry name" value="Glyoxalase/Bleomycin resistance protein/Dihydroxybiphenyl dioxygenase"/>
    <property type="match status" value="1"/>
</dbReference>
<dbReference type="InterPro" id="IPR037523">
    <property type="entry name" value="VOC_core"/>
</dbReference>
<accession>A0A2C9UYE7</accession>
<dbReference type="Proteomes" id="UP000091857">
    <property type="component" value="Chromosome 11"/>
</dbReference>
<name>A0A2C9UYE7_MANES</name>
<evidence type="ECO:0000313" key="3">
    <source>
        <dbReference type="Proteomes" id="UP000091857"/>
    </source>
</evidence>
<dbReference type="Gene3D" id="3.10.180.10">
    <property type="entry name" value="2,3-Dihydroxybiphenyl 1,2-Dioxygenase, domain 1"/>
    <property type="match status" value="1"/>
</dbReference>
<dbReference type="CDD" id="cd07245">
    <property type="entry name" value="VOC_like"/>
    <property type="match status" value="1"/>
</dbReference>
<sequence length="172" mass="19536">MKQNMENPLHLKSLNHISLLCRSVEKSIDFYQNVLGFVPIRRPGSFDFDGAWLFGYGIGIHLLQSEDPENMPKKSIINPKDNHMSFQCESMGAVEKKLKDMGIKYVRSMVEEGGIHVDQLFFHDPDGFMIEICNCDSLPVIPLGGEMARSCSLVNLPTIQHNKQQMQQVVQQ</sequence>
<dbReference type="EMBL" id="CM004397">
    <property type="protein sequence ID" value="OAY36852.1"/>
    <property type="molecule type" value="Genomic_DNA"/>
</dbReference>
<feature type="domain" description="VOC" evidence="1">
    <location>
        <begin position="13"/>
        <end position="135"/>
    </location>
</feature>
<proteinExistence type="predicted"/>
<organism evidence="2 3">
    <name type="scientific">Manihot esculenta</name>
    <name type="common">Cassava</name>
    <name type="synonym">Jatropha manihot</name>
    <dbReference type="NCBI Taxonomy" id="3983"/>
    <lineage>
        <taxon>Eukaryota</taxon>
        <taxon>Viridiplantae</taxon>
        <taxon>Streptophyta</taxon>
        <taxon>Embryophyta</taxon>
        <taxon>Tracheophyta</taxon>
        <taxon>Spermatophyta</taxon>
        <taxon>Magnoliopsida</taxon>
        <taxon>eudicotyledons</taxon>
        <taxon>Gunneridae</taxon>
        <taxon>Pentapetalae</taxon>
        <taxon>rosids</taxon>
        <taxon>fabids</taxon>
        <taxon>Malpighiales</taxon>
        <taxon>Euphorbiaceae</taxon>
        <taxon>Crotonoideae</taxon>
        <taxon>Manihoteae</taxon>
        <taxon>Manihot</taxon>
    </lineage>
</organism>
<dbReference type="AlphaFoldDB" id="A0A2C9UYE7"/>
<dbReference type="OMA" id="MGIKYVR"/>
<dbReference type="InterPro" id="IPR029068">
    <property type="entry name" value="Glyas_Bleomycin-R_OHBP_Dase"/>
</dbReference>
<evidence type="ECO:0000259" key="1">
    <source>
        <dbReference type="PROSITE" id="PS51819"/>
    </source>
</evidence>
<dbReference type="InterPro" id="IPR004360">
    <property type="entry name" value="Glyas_Fos-R_dOase_dom"/>
</dbReference>
<dbReference type="OrthoDB" id="16820at2759"/>
<keyword evidence="3" id="KW-1185">Reference proteome</keyword>
<dbReference type="PANTHER" id="PTHR46142">
    <property type="match status" value="1"/>
</dbReference>
<dbReference type="PANTHER" id="PTHR46142:SF3">
    <property type="entry name" value="F18B13.24 PROTEIN"/>
    <property type="match status" value="1"/>
</dbReference>
<dbReference type="PROSITE" id="PS51819">
    <property type="entry name" value="VOC"/>
    <property type="match status" value="1"/>
</dbReference>
<evidence type="ECO:0000313" key="2">
    <source>
        <dbReference type="EMBL" id="OAY36852.1"/>
    </source>
</evidence>